<keyword evidence="3 8" id="KW-0732">Signal</keyword>
<gene>
    <name evidence="10" type="ORF">QN277_000630</name>
</gene>
<dbReference type="InterPro" id="IPR032861">
    <property type="entry name" value="TAXi_N"/>
</dbReference>
<keyword evidence="2" id="KW-0645">Protease</keyword>
<dbReference type="PANTHER" id="PTHR13683:SF274">
    <property type="entry name" value="PROTEIN ASPARTIC PROTEASE IN GUARD CELL 1"/>
    <property type="match status" value="1"/>
</dbReference>
<dbReference type="SUPFAM" id="SSF50630">
    <property type="entry name" value="Acid proteases"/>
    <property type="match status" value="1"/>
</dbReference>
<feature type="chain" id="PRO_5042122376" description="Peptidase A1 domain-containing protein" evidence="8">
    <location>
        <begin position="27"/>
        <end position="493"/>
    </location>
</feature>
<dbReference type="Pfam" id="PF14543">
    <property type="entry name" value="TAXi_N"/>
    <property type="match status" value="1"/>
</dbReference>
<dbReference type="InterPro" id="IPR033121">
    <property type="entry name" value="PEPTIDASE_A1"/>
</dbReference>
<dbReference type="GO" id="GO:0004190">
    <property type="term" value="F:aspartic-type endopeptidase activity"/>
    <property type="evidence" value="ECO:0007669"/>
    <property type="project" value="UniProtKB-KW"/>
</dbReference>
<dbReference type="Gene3D" id="2.40.70.10">
    <property type="entry name" value="Acid Proteases"/>
    <property type="match status" value="2"/>
</dbReference>
<keyword evidence="11" id="KW-1185">Reference proteome</keyword>
<dbReference type="PROSITE" id="PS00141">
    <property type="entry name" value="ASP_PROTEASE"/>
    <property type="match status" value="2"/>
</dbReference>
<keyword evidence="5" id="KW-0378">Hydrolase</keyword>
<dbReference type="InterPro" id="IPR032799">
    <property type="entry name" value="TAXi_C"/>
</dbReference>
<comment type="similarity">
    <text evidence="1">Belongs to the peptidase A1 family.</text>
</comment>
<comment type="caution">
    <text evidence="10">The sequence shown here is derived from an EMBL/GenBank/DDBJ whole genome shotgun (WGS) entry which is preliminary data.</text>
</comment>
<keyword evidence="6" id="KW-0238">DNA-binding</keyword>
<dbReference type="PANTHER" id="PTHR13683">
    <property type="entry name" value="ASPARTYL PROTEASES"/>
    <property type="match status" value="1"/>
</dbReference>
<evidence type="ECO:0000313" key="11">
    <source>
        <dbReference type="Proteomes" id="UP001293593"/>
    </source>
</evidence>
<dbReference type="EMBL" id="JAWXYG010000001">
    <property type="protein sequence ID" value="KAK4283705.1"/>
    <property type="molecule type" value="Genomic_DNA"/>
</dbReference>
<evidence type="ECO:0000256" key="3">
    <source>
        <dbReference type="ARBA" id="ARBA00022729"/>
    </source>
</evidence>
<keyword evidence="4" id="KW-0064">Aspartyl protease</keyword>
<evidence type="ECO:0000256" key="2">
    <source>
        <dbReference type="ARBA" id="ARBA00022670"/>
    </source>
</evidence>
<dbReference type="InterPro" id="IPR001969">
    <property type="entry name" value="Aspartic_peptidase_AS"/>
</dbReference>
<evidence type="ECO:0000256" key="5">
    <source>
        <dbReference type="ARBA" id="ARBA00022801"/>
    </source>
</evidence>
<evidence type="ECO:0000256" key="1">
    <source>
        <dbReference type="ARBA" id="ARBA00007447"/>
    </source>
</evidence>
<evidence type="ECO:0000256" key="4">
    <source>
        <dbReference type="ARBA" id="ARBA00022750"/>
    </source>
</evidence>
<evidence type="ECO:0000256" key="6">
    <source>
        <dbReference type="ARBA" id="ARBA00023125"/>
    </source>
</evidence>
<evidence type="ECO:0000256" key="8">
    <source>
        <dbReference type="SAM" id="SignalP"/>
    </source>
</evidence>
<dbReference type="FunFam" id="2.40.70.10:FF:000010">
    <property type="entry name" value="Aspartyl protease family protein 2"/>
    <property type="match status" value="1"/>
</dbReference>
<name>A0AAE1N6U7_9FABA</name>
<accession>A0AAE1N6U7</accession>
<protein>
    <recommendedName>
        <fullName evidence="9">Peptidase A1 domain-containing protein</fullName>
    </recommendedName>
</protein>
<feature type="domain" description="Peptidase A1" evidence="9">
    <location>
        <begin position="157"/>
        <end position="489"/>
    </location>
</feature>
<evidence type="ECO:0000313" key="10">
    <source>
        <dbReference type="EMBL" id="KAK4283705.1"/>
    </source>
</evidence>
<dbReference type="GO" id="GO:0003677">
    <property type="term" value="F:DNA binding"/>
    <property type="evidence" value="ECO:0007669"/>
    <property type="project" value="UniProtKB-KW"/>
</dbReference>
<evidence type="ECO:0000256" key="7">
    <source>
        <dbReference type="PIRSR" id="PIRSR601461-1"/>
    </source>
</evidence>
<feature type="active site" evidence="7">
    <location>
        <position position="373"/>
    </location>
</feature>
<dbReference type="FunFam" id="2.40.70.10:FF:000016">
    <property type="entry name" value="Probable aspartic protease At2g35615"/>
    <property type="match status" value="1"/>
</dbReference>
<dbReference type="GO" id="GO:0006508">
    <property type="term" value="P:proteolysis"/>
    <property type="evidence" value="ECO:0007669"/>
    <property type="project" value="UniProtKB-KW"/>
</dbReference>
<dbReference type="InterPro" id="IPR021109">
    <property type="entry name" value="Peptidase_aspartic_dom_sf"/>
</dbReference>
<dbReference type="InterPro" id="IPR001461">
    <property type="entry name" value="Aspartic_peptidase_A1"/>
</dbReference>
<organism evidence="10 11">
    <name type="scientific">Acacia crassicarpa</name>
    <name type="common">northern wattle</name>
    <dbReference type="NCBI Taxonomy" id="499986"/>
    <lineage>
        <taxon>Eukaryota</taxon>
        <taxon>Viridiplantae</taxon>
        <taxon>Streptophyta</taxon>
        <taxon>Embryophyta</taxon>
        <taxon>Tracheophyta</taxon>
        <taxon>Spermatophyta</taxon>
        <taxon>Magnoliopsida</taxon>
        <taxon>eudicotyledons</taxon>
        <taxon>Gunneridae</taxon>
        <taxon>Pentapetalae</taxon>
        <taxon>rosids</taxon>
        <taxon>fabids</taxon>
        <taxon>Fabales</taxon>
        <taxon>Fabaceae</taxon>
        <taxon>Caesalpinioideae</taxon>
        <taxon>mimosoid clade</taxon>
        <taxon>Acacieae</taxon>
        <taxon>Acacia</taxon>
    </lineage>
</organism>
<feature type="signal peptide" evidence="8">
    <location>
        <begin position="1"/>
        <end position="26"/>
    </location>
</feature>
<sequence>MALNSVFILFALSISFFLLHCPSAFSRTLPSESDDFATTELDVSCSLHQTNQVLSFISGFLEEEEAYTTPAFSSSSSFSVRLNSRDSLLNSQHQDYTSLVLARLARDSARVKSITTKLQLALNQVDRSDLYPTGSEVLPEDLSTPVSSGTKLGSGEYFTRVGVGLPPKPLFMVLDTGSDVNWIQCKPCNDCYNQTDPIFDPTASSSYSTLTCSSPQCQQLETSACRNDKCLYQVSYGDGSFTVGEYATETVSFGTSGSVNRVAIGCGHDNEGLFVGAAGLIGLGGGPLSLTSQIKATSFSYCLVDRDTDRSSTLEFNSPKPYDSVTAPLRKSQKLGSFYYVELIGVSVGGKTVRIPPSTFALDQSGSGGIIVDSGTAITRLQSEAYNAVRDAFVKLTRNLKSASGFALFDTCYDLSSLKSVKVPTVSFLFSSGKSLSLPAKNYLIPVDSSGTFCFAFAPSSSSLSIIGNVQQQGTRVTFDLANSVVGFSTNKC</sequence>
<dbReference type="AlphaFoldDB" id="A0AAE1N6U7"/>
<reference evidence="10" key="1">
    <citation type="submission" date="2023-10" db="EMBL/GenBank/DDBJ databases">
        <title>Chromosome-level genome of the transformable northern wattle, Acacia crassicarpa.</title>
        <authorList>
            <person name="Massaro I."/>
            <person name="Sinha N.R."/>
            <person name="Poethig S."/>
            <person name="Leichty A.R."/>
        </authorList>
    </citation>
    <scope>NUCLEOTIDE SEQUENCE</scope>
    <source>
        <strain evidence="10">Acra3RX</strain>
        <tissue evidence="10">Leaf</tissue>
    </source>
</reference>
<dbReference type="Pfam" id="PF14541">
    <property type="entry name" value="TAXi_C"/>
    <property type="match status" value="1"/>
</dbReference>
<feature type="active site" evidence="7">
    <location>
        <position position="175"/>
    </location>
</feature>
<evidence type="ECO:0000259" key="9">
    <source>
        <dbReference type="PROSITE" id="PS51767"/>
    </source>
</evidence>
<dbReference type="Proteomes" id="UP001293593">
    <property type="component" value="Unassembled WGS sequence"/>
</dbReference>
<dbReference type="PROSITE" id="PS51767">
    <property type="entry name" value="PEPTIDASE_A1"/>
    <property type="match status" value="1"/>
</dbReference>
<proteinExistence type="inferred from homology"/>